<evidence type="ECO:0000313" key="1">
    <source>
        <dbReference type="EMBL" id="GAB32786.1"/>
    </source>
</evidence>
<evidence type="ECO:0000313" key="2">
    <source>
        <dbReference type="Proteomes" id="UP000005038"/>
    </source>
</evidence>
<sequence length="107" mass="11315">MVVRETVVPRDDGFPCTAPAPYVNMVSVVDLVNAQLSIAWMDDSTPRTVDSHSTGHNCFPTTRGGCGSRHTLSVVYRTDQRACYLGGVRVASSAGSGCGAESVVPVR</sequence>
<dbReference type="EMBL" id="BAFB01000026">
    <property type="protein sequence ID" value="GAB32786.1"/>
    <property type="molecule type" value="Genomic_DNA"/>
</dbReference>
<gene>
    <name evidence="1" type="ORF">GOOTI_026_00020</name>
</gene>
<name>H5TH28_GORO1</name>
<reference evidence="1" key="1">
    <citation type="submission" date="2012-02" db="EMBL/GenBank/DDBJ databases">
        <title>Whole genome shotgun sequence of Gordonia otitidis NBRC 100426.</title>
        <authorList>
            <person name="Yoshida I."/>
            <person name="Hosoyama A."/>
            <person name="Tsuchikane K."/>
            <person name="Katsumata H."/>
            <person name="Yamazaki S."/>
            <person name="Fujita N."/>
        </authorList>
    </citation>
    <scope>NUCLEOTIDE SEQUENCE [LARGE SCALE GENOMIC DNA]</scope>
    <source>
        <strain evidence="1">NBRC 100426</strain>
    </source>
</reference>
<organism evidence="1 2">
    <name type="scientific">Gordonia otitidis (strain DSM 44809 / CCUG 52243 / JCM 12355 / NBRC 100426 / IFM 10032)</name>
    <dbReference type="NCBI Taxonomy" id="1108044"/>
    <lineage>
        <taxon>Bacteria</taxon>
        <taxon>Bacillati</taxon>
        <taxon>Actinomycetota</taxon>
        <taxon>Actinomycetes</taxon>
        <taxon>Mycobacteriales</taxon>
        <taxon>Gordoniaceae</taxon>
        <taxon>Gordonia</taxon>
    </lineage>
</organism>
<accession>H5TH28</accession>
<proteinExistence type="predicted"/>
<protein>
    <submittedName>
        <fullName evidence="1">Uncharacterized protein</fullName>
    </submittedName>
</protein>
<dbReference type="AlphaFoldDB" id="H5TH28"/>
<comment type="caution">
    <text evidence="1">The sequence shown here is derived from an EMBL/GenBank/DDBJ whole genome shotgun (WGS) entry which is preliminary data.</text>
</comment>
<keyword evidence="2" id="KW-1185">Reference proteome</keyword>
<dbReference type="Proteomes" id="UP000005038">
    <property type="component" value="Unassembled WGS sequence"/>
</dbReference>